<proteinExistence type="predicted"/>
<sequence>MKKHDSRKLNFSKEKIANLSAADLDQVVGGKEAPTVGDASTRWLFTCEMCTTIGPDTSIAPQEQV</sequence>
<comment type="caution">
    <text evidence="1">The sequence shown here is derived from an EMBL/GenBank/DDBJ whole genome shotgun (WGS) entry which is preliminary data.</text>
</comment>
<reference evidence="1" key="1">
    <citation type="submission" date="2021-10" db="EMBL/GenBank/DDBJ databases">
        <authorList>
            <person name="Dean J.D."/>
            <person name="Kim M.K."/>
            <person name="Newey C.N."/>
            <person name="Stoker T.S."/>
            <person name="Thompson D.W."/>
            <person name="Grose J.H."/>
        </authorList>
    </citation>
    <scope>NUCLEOTIDE SEQUENCE</scope>
    <source>
        <strain evidence="1">BT178</strain>
    </source>
</reference>
<protein>
    <submittedName>
        <fullName evidence="1">Class I lanthipeptide</fullName>
    </submittedName>
</protein>
<dbReference type="RefSeq" id="WP_226177681.1">
    <property type="nucleotide sequence ID" value="NZ_JAJADR010000005.1"/>
</dbReference>
<evidence type="ECO:0000313" key="2">
    <source>
        <dbReference type="Proteomes" id="UP001165296"/>
    </source>
</evidence>
<organism evidence="1 2">
    <name type="scientific">Hymenobacter lucidus</name>
    <dbReference type="NCBI Taxonomy" id="2880930"/>
    <lineage>
        <taxon>Bacteria</taxon>
        <taxon>Pseudomonadati</taxon>
        <taxon>Bacteroidota</taxon>
        <taxon>Cytophagia</taxon>
        <taxon>Cytophagales</taxon>
        <taxon>Hymenobacteraceae</taxon>
        <taxon>Hymenobacter</taxon>
    </lineage>
</organism>
<evidence type="ECO:0000313" key="1">
    <source>
        <dbReference type="EMBL" id="MCB2409840.1"/>
    </source>
</evidence>
<dbReference type="EMBL" id="JAJADR010000005">
    <property type="protein sequence ID" value="MCB2409840.1"/>
    <property type="molecule type" value="Genomic_DNA"/>
</dbReference>
<dbReference type="InterPro" id="IPR058238">
    <property type="entry name" value="Lant_leader_dom"/>
</dbReference>
<gene>
    <name evidence="1" type="ORF">LGH74_17755</name>
</gene>
<dbReference type="Proteomes" id="UP001165296">
    <property type="component" value="Unassembled WGS sequence"/>
</dbReference>
<dbReference type="NCBIfam" id="NF038153">
    <property type="entry name" value="lant_leader_L1a"/>
    <property type="match status" value="1"/>
</dbReference>
<accession>A0ABS8AUE3</accession>
<keyword evidence="2" id="KW-1185">Reference proteome</keyword>
<name>A0ABS8AUE3_9BACT</name>